<dbReference type="EMBL" id="JACDTQ010001514">
    <property type="protein sequence ID" value="KAF5922171.1"/>
    <property type="molecule type" value="Genomic_DNA"/>
</dbReference>
<protein>
    <submittedName>
        <fullName evidence="8">Uncharacterized protein</fullName>
    </submittedName>
</protein>
<evidence type="ECO:0000256" key="7">
    <source>
        <dbReference type="SAM" id="Phobius"/>
    </source>
</evidence>
<accession>A0A7J7F2G3</accession>
<name>A0A7J7F2G3_DICBM</name>
<keyword evidence="5" id="KW-0131">Cell cycle</keyword>
<dbReference type="GO" id="GO:0005680">
    <property type="term" value="C:anaphase-promoting complex"/>
    <property type="evidence" value="ECO:0007669"/>
    <property type="project" value="InterPro"/>
</dbReference>
<feature type="region of interest" description="Disordered" evidence="6">
    <location>
        <begin position="1"/>
        <end position="47"/>
    </location>
</feature>
<reference evidence="8 9" key="1">
    <citation type="journal article" date="2020" name="Mol. Biol. Evol.">
        <title>Interspecific Gene Flow and the Evolution of Specialization in Black and White Rhinoceros.</title>
        <authorList>
            <person name="Moodley Y."/>
            <person name="Westbury M.V."/>
            <person name="Russo I.M."/>
            <person name="Gopalakrishnan S."/>
            <person name="Rakotoarivelo A."/>
            <person name="Olsen R.A."/>
            <person name="Prost S."/>
            <person name="Tunstall T."/>
            <person name="Ryder O.A."/>
            <person name="Dalen L."/>
            <person name="Bruford M.W."/>
        </authorList>
    </citation>
    <scope>NUCLEOTIDE SEQUENCE [LARGE SCALE GENOMIC DNA]</scope>
    <source>
        <strain evidence="8">SBR-YM</strain>
        <tissue evidence="8">Skin</tissue>
    </source>
</reference>
<dbReference type="Proteomes" id="UP000551758">
    <property type="component" value="Unassembled WGS sequence"/>
</dbReference>
<keyword evidence="3" id="KW-0132">Cell division</keyword>
<dbReference type="PANTHER" id="PTHR22526">
    <property type="entry name" value="ANAPHASE PROMOTING COMPLEX C SUBUNIT 15, PSEUDOGENE-RELATED"/>
    <property type="match status" value="1"/>
</dbReference>
<evidence type="ECO:0000256" key="1">
    <source>
        <dbReference type="ARBA" id="ARBA00004906"/>
    </source>
</evidence>
<feature type="compositionally biased region" description="Acidic residues" evidence="6">
    <location>
        <begin position="22"/>
        <end position="47"/>
    </location>
</feature>
<evidence type="ECO:0000313" key="9">
    <source>
        <dbReference type="Proteomes" id="UP000551758"/>
    </source>
</evidence>
<evidence type="ECO:0000256" key="4">
    <source>
        <dbReference type="ARBA" id="ARBA00022776"/>
    </source>
</evidence>
<keyword evidence="7" id="KW-0472">Membrane</keyword>
<organism evidence="8 9">
    <name type="scientific">Diceros bicornis minor</name>
    <name type="common">South-central black rhinoceros</name>
    <dbReference type="NCBI Taxonomy" id="77932"/>
    <lineage>
        <taxon>Eukaryota</taxon>
        <taxon>Metazoa</taxon>
        <taxon>Chordata</taxon>
        <taxon>Craniata</taxon>
        <taxon>Vertebrata</taxon>
        <taxon>Euteleostomi</taxon>
        <taxon>Mammalia</taxon>
        <taxon>Eutheria</taxon>
        <taxon>Laurasiatheria</taxon>
        <taxon>Perissodactyla</taxon>
        <taxon>Rhinocerotidae</taxon>
        <taxon>Diceros</taxon>
    </lineage>
</organism>
<comment type="caution">
    <text evidence="8">The sequence shown here is derived from an EMBL/GenBank/DDBJ whole genome shotgun (WGS) entry which is preliminary data.</text>
</comment>
<evidence type="ECO:0000256" key="3">
    <source>
        <dbReference type="ARBA" id="ARBA00022618"/>
    </source>
</evidence>
<keyword evidence="9" id="KW-1185">Reference proteome</keyword>
<evidence type="ECO:0000256" key="6">
    <source>
        <dbReference type="SAM" id="MobiDB-lite"/>
    </source>
</evidence>
<evidence type="ECO:0000313" key="8">
    <source>
        <dbReference type="EMBL" id="KAF5922171.1"/>
    </source>
</evidence>
<keyword evidence="7" id="KW-0812">Transmembrane</keyword>
<dbReference type="GO" id="GO:0090266">
    <property type="term" value="P:regulation of mitotic cell cycle spindle assembly checkpoint"/>
    <property type="evidence" value="ECO:0007669"/>
    <property type="project" value="InterPro"/>
</dbReference>
<gene>
    <name evidence="8" type="ORF">HPG69_007057</name>
</gene>
<dbReference type="InterPro" id="IPR026182">
    <property type="entry name" value="ANAPC15"/>
</dbReference>
<dbReference type="GO" id="GO:0051301">
    <property type="term" value="P:cell division"/>
    <property type="evidence" value="ECO:0007669"/>
    <property type="project" value="UniProtKB-KW"/>
</dbReference>
<feature type="transmembrane region" description="Helical" evidence="7">
    <location>
        <begin position="59"/>
        <end position="78"/>
    </location>
</feature>
<dbReference type="PANTHER" id="PTHR22526:SF2">
    <property type="entry name" value="ANAPHASE PROMOTING COMPLEX C SUBUNIT 15, PSEUDOGENE-RELATED"/>
    <property type="match status" value="1"/>
</dbReference>
<comment type="pathway">
    <text evidence="1">Protein modification; protein ubiquitination.</text>
</comment>
<dbReference type="AlphaFoldDB" id="A0A7J7F2G3"/>
<comment type="similarity">
    <text evidence="2">Belongs to the APC15 family.</text>
</comment>
<keyword evidence="7" id="KW-1133">Transmembrane helix</keyword>
<evidence type="ECO:0000256" key="5">
    <source>
        <dbReference type="ARBA" id="ARBA00023306"/>
    </source>
</evidence>
<sequence>MEKDNNLVSIGKPASEHCDDKKEEEDEDDEYSEDSEDDEDMQGMDETNDCRHHFTFRKLAAVIINLANIVLSCLVFHMPNSIM</sequence>
<keyword evidence="4" id="KW-0498">Mitosis</keyword>
<evidence type="ECO:0000256" key="2">
    <source>
        <dbReference type="ARBA" id="ARBA00009618"/>
    </source>
</evidence>
<proteinExistence type="inferred from homology"/>